<keyword evidence="2" id="KW-0812">Transmembrane</keyword>
<dbReference type="Proteomes" id="UP000800200">
    <property type="component" value="Unassembled WGS sequence"/>
</dbReference>
<gene>
    <name evidence="3" type="ORF">K469DRAFT_204682</name>
</gene>
<feature type="transmembrane region" description="Helical" evidence="2">
    <location>
        <begin position="170"/>
        <end position="193"/>
    </location>
</feature>
<evidence type="ECO:0000313" key="4">
    <source>
        <dbReference type="Proteomes" id="UP000800200"/>
    </source>
</evidence>
<proteinExistence type="predicted"/>
<keyword evidence="2" id="KW-0472">Membrane</keyword>
<feature type="compositionally biased region" description="Low complexity" evidence="1">
    <location>
        <begin position="132"/>
        <end position="143"/>
    </location>
</feature>
<feature type="region of interest" description="Disordered" evidence="1">
    <location>
        <begin position="212"/>
        <end position="248"/>
    </location>
</feature>
<name>A0A6A6E264_9PEZI</name>
<protein>
    <submittedName>
        <fullName evidence="3">Uncharacterized protein</fullName>
    </submittedName>
</protein>
<sequence length="248" mass="27275">MLAFNVNQVGTVGEELIGWLNNKEMSLVKSVPSNSRPSDTTKNLPSNTADDHFQRFTFALLYFFIMLPLGEIQFAWRLLPETLRKRLCRLPADYCHSPCGIGSSATGSVNVGGRQDVPEPQNVPGNKNSVSGNDNRGPNNGRGHSWQLRGGIKQSALSAFGLVRLCILPMWVFLLCIGVVLLLAIYGVASLLFKDSPLQKTRERLMDYDWSKLGGGGAPDQRSALKPGDLEGGSAVKETERLDSWRDR</sequence>
<feature type="compositionally biased region" description="Basic and acidic residues" evidence="1">
    <location>
        <begin position="237"/>
        <end position="248"/>
    </location>
</feature>
<keyword evidence="4" id="KW-1185">Reference proteome</keyword>
<evidence type="ECO:0000313" key="3">
    <source>
        <dbReference type="EMBL" id="KAF2183996.1"/>
    </source>
</evidence>
<organism evidence="3 4">
    <name type="scientific">Zopfia rhizophila CBS 207.26</name>
    <dbReference type="NCBI Taxonomy" id="1314779"/>
    <lineage>
        <taxon>Eukaryota</taxon>
        <taxon>Fungi</taxon>
        <taxon>Dikarya</taxon>
        <taxon>Ascomycota</taxon>
        <taxon>Pezizomycotina</taxon>
        <taxon>Dothideomycetes</taxon>
        <taxon>Dothideomycetes incertae sedis</taxon>
        <taxon>Zopfiaceae</taxon>
        <taxon>Zopfia</taxon>
    </lineage>
</organism>
<evidence type="ECO:0000256" key="2">
    <source>
        <dbReference type="SAM" id="Phobius"/>
    </source>
</evidence>
<dbReference type="AlphaFoldDB" id="A0A6A6E264"/>
<feature type="transmembrane region" description="Helical" evidence="2">
    <location>
        <begin position="56"/>
        <end position="76"/>
    </location>
</feature>
<keyword evidence="2" id="KW-1133">Transmembrane helix</keyword>
<reference evidence="3" key="1">
    <citation type="journal article" date="2020" name="Stud. Mycol.">
        <title>101 Dothideomycetes genomes: a test case for predicting lifestyles and emergence of pathogens.</title>
        <authorList>
            <person name="Haridas S."/>
            <person name="Albert R."/>
            <person name="Binder M."/>
            <person name="Bloem J."/>
            <person name="Labutti K."/>
            <person name="Salamov A."/>
            <person name="Andreopoulos B."/>
            <person name="Baker S."/>
            <person name="Barry K."/>
            <person name="Bills G."/>
            <person name="Bluhm B."/>
            <person name="Cannon C."/>
            <person name="Castanera R."/>
            <person name="Culley D."/>
            <person name="Daum C."/>
            <person name="Ezra D."/>
            <person name="Gonzalez J."/>
            <person name="Henrissat B."/>
            <person name="Kuo A."/>
            <person name="Liang C."/>
            <person name="Lipzen A."/>
            <person name="Lutzoni F."/>
            <person name="Magnuson J."/>
            <person name="Mondo S."/>
            <person name="Nolan M."/>
            <person name="Ohm R."/>
            <person name="Pangilinan J."/>
            <person name="Park H.-J."/>
            <person name="Ramirez L."/>
            <person name="Alfaro M."/>
            <person name="Sun H."/>
            <person name="Tritt A."/>
            <person name="Yoshinaga Y."/>
            <person name="Zwiers L.-H."/>
            <person name="Turgeon B."/>
            <person name="Goodwin S."/>
            <person name="Spatafora J."/>
            <person name="Crous P."/>
            <person name="Grigoriev I."/>
        </authorList>
    </citation>
    <scope>NUCLEOTIDE SEQUENCE</scope>
    <source>
        <strain evidence="3">CBS 207.26</strain>
    </source>
</reference>
<evidence type="ECO:0000256" key="1">
    <source>
        <dbReference type="SAM" id="MobiDB-lite"/>
    </source>
</evidence>
<accession>A0A6A6E264</accession>
<dbReference type="EMBL" id="ML994640">
    <property type="protein sequence ID" value="KAF2183996.1"/>
    <property type="molecule type" value="Genomic_DNA"/>
</dbReference>
<feature type="region of interest" description="Disordered" evidence="1">
    <location>
        <begin position="110"/>
        <end position="145"/>
    </location>
</feature>